<evidence type="ECO:0000256" key="1">
    <source>
        <dbReference type="SAM" id="MobiDB-lite"/>
    </source>
</evidence>
<reference evidence="2 3" key="1">
    <citation type="submission" date="2019-12" db="EMBL/GenBank/DDBJ databases">
        <title>Whole-genome analyses of novel actinobacteria.</title>
        <authorList>
            <person name="Sahin N."/>
            <person name="Saygin H."/>
        </authorList>
    </citation>
    <scope>NUCLEOTIDE SEQUENCE [LARGE SCALE GENOMIC DNA]</scope>
    <source>
        <strain evidence="2 3">KC615</strain>
    </source>
</reference>
<dbReference type="Proteomes" id="UP000430692">
    <property type="component" value="Unassembled WGS sequence"/>
</dbReference>
<feature type="compositionally biased region" description="Polar residues" evidence="1">
    <location>
        <begin position="52"/>
        <end position="63"/>
    </location>
</feature>
<name>A0A6I4W285_9BACL</name>
<protein>
    <submittedName>
        <fullName evidence="2">Uncharacterized protein</fullName>
    </submittedName>
</protein>
<organism evidence="2 3">
    <name type="scientific">Shimazuella alba</name>
    <dbReference type="NCBI Taxonomy" id="2690964"/>
    <lineage>
        <taxon>Bacteria</taxon>
        <taxon>Bacillati</taxon>
        <taxon>Bacillota</taxon>
        <taxon>Bacilli</taxon>
        <taxon>Bacillales</taxon>
        <taxon>Thermoactinomycetaceae</taxon>
        <taxon>Shimazuella</taxon>
    </lineage>
</organism>
<comment type="caution">
    <text evidence="2">The sequence shown here is derived from an EMBL/GenBank/DDBJ whole genome shotgun (WGS) entry which is preliminary data.</text>
</comment>
<dbReference type="AlphaFoldDB" id="A0A6I4W285"/>
<keyword evidence="3" id="KW-1185">Reference proteome</keyword>
<accession>A0A6I4W285</accession>
<feature type="region of interest" description="Disordered" evidence="1">
    <location>
        <begin position="43"/>
        <end position="63"/>
    </location>
</feature>
<dbReference type="RefSeq" id="WP_160801770.1">
    <property type="nucleotide sequence ID" value="NZ_WUUL01000007.1"/>
</dbReference>
<evidence type="ECO:0000313" key="2">
    <source>
        <dbReference type="EMBL" id="MXQ54412.1"/>
    </source>
</evidence>
<proteinExistence type="predicted"/>
<feature type="compositionally biased region" description="Basic and acidic residues" evidence="1">
    <location>
        <begin position="11"/>
        <end position="20"/>
    </location>
</feature>
<feature type="region of interest" description="Disordered" evidence="1">
    <location>
        <begin position="1"/>
        <end position="20"/>
    </location>
</feature>
<evidence type="ECO:0000313" key="3">
    <source>
        <dbReference type="Proteomes" id="UP000430692"/>
    </source>
</evidence>
<sequence>MLSKILSPAGNRRDSTATNEKVKITPALVTAMATQVAGITANRTGTLLPPMNGNQVGKTSPHF</sequence>
<gene>
    <name evidence="2" type="ORF">GSM42_11955</name>
</gene>
<dbReference type="EMBL" id="WUUL01000007">
    <property type="protein sequence ID" value="MXQ54412.1"/>
    <property type="molecule type" value="Genomic_DNA"/>
</dbReference>